<reference evidence="1 2" key="1">
    <citation type="journal article" date="2019" name="Int. J. Syst. Evol. Microbiol.">
        <title>The Global Catalogue of Microorganisms (GCM) 10K type strain sequencing project: providing services to taxonomists for standard genome sequencing and annotation.</title>
        <authorList>
            <consortium name="The Broad Institute Genomics Platform"/>
            <consortium name="The Broad Institute Genome Sequencing Center for Infectious Disease"/>
            <person name="Wu L."/>
            <person name="Ma J."/>
        </authorList>
    </citation>
    <scope>NUCLEOTIDE SEQUENCE [LARGE SCALE GENOMIC DNA]</scope>
    <source>
        <strain evidence="1 2">JCM 14718</strain>
    </source>
</reference>
<evidence type="ECO:0000313" key="2">
    <source>
        <dbReference type="Proteomes" id="UP001500618"/>
    </source>
</evidence>
<keyword evidence="2" id="KW-1185">Reference proteome</keyword>
<comment type="caution">
    <text evidence="1">The sequence shown here is derived from an EMBL/GenBank/DDBJ whole genome shotgun (WGS) entry which is preliminary data.</text>
</comment>
<organism evidence="1 2">
    <name type="scientific">Fodinicola feengrottensis</name>
    <dbReference type="NCBI Taxonomy" id="435914"/>
    <lineage>
        <taxon>Bacteria</taxon>
        <taxon>Bacillati</taxon>
        <taxon>Actinomycetota</taxon>
        <taxon>Actinomycetes</taxon>
        <taxon>Mycobacteriales</taxon>
        <taxon>Fodinicola</taxon>
    </lineage>
</organism>
<name>A0ABN2FRA0_9ACTN</name>
<dbReference type="Proteomes" id="UP001500618">
    <property type="component" value="Unassembled WGS sequence"/>
</dbReference>
<evidence type="ECO:0000313" key="1">
    <source>
        <dbReference type="EMBL" id="GAA1657102.1"/>
    </source>
</evidence>
<protein>
    <submittedName>
        <fullName evidence="1">Uncharacterized protein</fullName>
    </submittedName>
</protein>
<accession>A0ABN2FRA0</accession>
<sequence>MSEEKVDTAVSNTELPPVIAGGTDHLTGLNGLAGRAIQAAMVARATDPGFARRRENWQLWQQRTAIARQVAVAFDTPVAAIVVIDDPDRRYGLSGQCPGTLVVLTDPVAGKEWRFIPSSSAPLTAWCLLQECPQCAGVVPVADVASFADLGDYLDRPDPVLRPFEFNGDPAHHYDCPNGTTRQ</sequence>
<dbReference type="EMBL" id="BAAANY010000001">
    <property type="protein sequence ID" value="GAA1657102.1"/>
    <property type="molecule type" value="Genomic_DNA"/>
</dbReference>
<gene>
    <name evidence="1" type="ORF">GCM10009765_03250</name>
</gene>
<proteinExistence type="predicted"/>
<dbReference type="RefSeq" id="WP_344306421.1">
    <property type="nucleotide sequence ID" value="NZ_BAAANY010000001.1"/>
</dbReference>